<dbReference type="EMBL" id="LAZR01042549">
    <property type="protein sequence ID" value="KKL09275.1"/>
    <property type="molecule type" value="Genomic_DNA"/>
</dbReference>
<proteinExistence type="predicted"/>
<feature type="non-terminal residue" evidence="1">
    <location>
        <position position="1"/>
    </location>
</feature>
<protein>
    <submittedName>
        <fullName evidence="1">Uncharacterized protein</fullName>
    </submittedName>
</protein>
<reference evidence="1" key="1">
    <citation type="journal article" date="2015" name="Nature">
        <title>Complex archaea that bridge the gap between prokaryotes and eukaryotes.</title>
        <authorList>
            <person name="Spang A."/>
            <person name="Saw J.H."/>
            <person name="Jorgensen S.L."/>
            <person name="Zaremba-Niedzwiedzka K."/>
            <person name="Martijn J."/>
            <person name="Lind A.E."/>
            <person name="van Eijk R."/>
            <person name="Schleper C."/>
            <person name="Guy L."/>
            <person name="Ettema T.J."/>
        </authorList>
    </citation>
    <scope>NUCLEOTIDE SEQUENCE</scope>
</reference>
<sequence length="78" mass="8786">RKVGNKYRVKGFGERDVTVFVDRGDIVIAESGTRTKITGIIEEIAVVSDTGAVDVDKEIIPQTGVVIMRIRPRRERFR</sequence>
<evidence type="ECO:0000313" key="1">
    <source>
        <dbReference type="EMBL" id="KKL09275.1"/>
    </source>
</evidence>
<comment type="caution">
    <text evidence="1">The sequence shown here is derived from an EMBL/GenBank/DDBJ whole genome shotgun (WGS) entry which is preliminary data.</text>
</comment>
<dbReference type="AlphaFoldDB" id="A0A0F9AIR2"/>
<name>A0A0F9AIR2_9ZZZZ</name>
<accession>A0A0F9AIR2</accession>
<organism evidence="1">
    <name type="scientific">marine sediment metagenome</name>
    <dbReference type="NCBI Taxonomy" id="412755"/>
    <lineage>
        <taxon>unclassified sequences</taxon>
        <taxon>metagenomes</taxon>
        <taxon>ecological metagenomes</taxon>
    </lineage>
</organism>
<gene>
    <name evidence="1" type="ORF">LCGC14_2567520</name>
</gene>